<dbReference type="RefSeq" id="WP_138127726.1">
    <property type="nucleotide sequence ID" value="NZ_SWLG01000011.1"/>
</dbReference>
<name>A0A5R9EYZ3_9BACL</name>
<reference evidence="1 2" key="1">
    <citation type="submission" date="2019-04" db="EMBL/GenBank/DDBJ databases">
        <title>Bacillus caeni sp. nov., a bacterium isolated from mangrove sediment.</title>
        <authorList>
            <person name="Huang H."/>
            <person name="Mo K."/>
            <person name="Hu Y."/>
        </authorList>
    </citation>
    <scope>NUCLEOTIDE SEQUENCE [LARGE SCALE GENOMIC DNA]</scope>
    <source>
        <strain evidence="1 2">HB172195</strain>
    </source>
</reference>
<dbReference type="PANTHER" id="PTHR34351:SF2">
    <property type="entry name" value="DUF58 DOMAIN-CONTAINING PROTEIN"/>
    <property type="match status" value="1"/>
</dbReference>
<proteinExistence type="predicted"/>
<dbReference type="AlphaFoldDB" id="A0A5R9EYZ3"/>
<dbReference type="Proteomes" id="UP000308230">
    <property type="component" value="Unassembled WGS sequence"/>
</dbReference>
<sequence>MEWMRTVTISQPLKIFLFNSPIIAIISIYFKTTLLFLIVFLLLLATYITHSYLKRAGNKLVLHNPKQTIRLYPGDKENMEIILNNKGRLPLFNSDMTLSLAEAVIPEGLREIGQTRLYTSYQFPIQIGGNDSRAYQIPITANKRGVTRVRNIGLSLQDLFGLGTANLTYAPFYFTELIVYPTPVEVKGIEELIQHGQGTHSYRHSLFDNLTSPAGAREYVSSDSFNRIHWKATARSQQLQTKVYEKAIDLRWTFVLNVGAQRGNAPVYMTEKIEDYLSQMAFMCEYAVKHNIPFEIYINTRAAGRIPFLHLELGEGKEQLSKALELLARVNDSSNLIKMTRMLNYLDRRFAASTPFILRFGDEEIREEEQVYYDRWVKKKRGNAFLIETTGHGPVVRKMGQKKVVSIGQRKVIS</sequence>
<evidence type="ECO:0000313" key="1">
    <source>
        <dbReference type="EMBL" id="TLS36407.1"/>
    </source>
</evidence>
<dbReference type="EMBL" id="SWLG01000011">
    <property type="protein sequence ID" value="TLS36407.1"/>
    <property type="molecule type" value="Genomic_DNA"/>
</dbReference>
<dbReference type="OrthoDB" id="9789943at2"/>
<organism evidence="1 2">
    <name type="scientific">Exobacillus caeni</name>
    <dbReference type="NCBI Taxonomy" id="2574798"/>
    <lineage>
        <taxon>Bacteria</taxon>
        <taxon>Bacillati</taxon>
        <taxon>Bacillota</taxon>
        <taxon>Bacilli</taxon>
        <taxon>Bacillales</taxon>
        <taxon>Guptibacillaceae</taxon>
        <taxon>Exobacillus</taxon>
    </lineage>
</organism>
<comment type="caution">
    <text evidence="1">The sequence shown here is derived from an EMBL/GenBank/DDBJ whole genome shotgun (WGS) entry which is preliminary data.</text>
</comment>
<protein>
    <submittedName>
        <fullName evidence="1">DUF58 domain-containing protein</fullName>
    </submittedName>
</protein>
<accession>A0A5R9EYZ3</accession>
<dbReference type="PANTHER" id="PTHR34351">
    <property type="entry name" value="SLR1927 PROTEIN-RELATED"/>
    <property type="match status" value="1"/>
</dbReference>
<gene>
    <name evidence="1" type="ORF">FCL54_15895</name>
</gene>
<keyword evidence="2" id="KW-1185">Reference proteome</keyword>
<evidence type="ECO:0000313" key="2">
    <source>
        <dbReference type="Proteomes" id="UP000308230"/>
    </source>
</evidence>